<protein>
    <submittedName>
        <fullName evidence="1">Uncharacterized protein</fullName>
    </submittedName>
</protein>
<name>A0A0E9XQ64_ANGAN</name>
<dbReference type="AlphaFoldDB" id="A0A0E9XQ64"/>
<accession>A0A0E9XQ64</accession>
<reference evidence="1" key="2">
    <citation type="journal article" date="2015" name="Fish Shellfish Immunol.">
        <title>Early steps in the European eel (Anguilla anguilla)-Vibrio vulnificus interaction in the gills: Role of the RtxA13 toxin.</title>
        <authorList>
            <person name="Callol A."/>
            <person name="Pajuelo D."/>
            <person name="Ebbesson L."/>
            <person name="Teles M."/>
            <person name="MacKenzie S."/>
            <person name="Amaro C."/>
        </authorList>
    </citation>
    <scope>NUCLEOTIDE SEQUENCE</scope>
</reference>
<proteinExistence type="predicted"/>
<evidence type="ECO:0000313" key="1">
    <source>
        <dbReference type="EMBL" id="JAI03829.1"/>
    </source>
</evidence>
<organism evidence="1">
    <name type="scientific">Anguilla anguilla</name>
    <name type="common">European freshwater eel</name>
    <name type="synonym">Muraena anguilla</name>
    <dbReference type="NCBI Taxonomy" id="7936"/>
    <lineage>
        <taxon>Eukaryota</taxon>
        <taxon>Metazoa</taxon>
        <taxon>Chordata</taxon>
        <taxon>Craniata</taxon>
        <taxon>Vertebrata</taxon>
        <taxon>Euteleostomi</taxon>
        <taxon>Actinopterygii</taxon>
        <taxon>Neopterygii</taxon>
        <taxon>Teleostei</taxon>
        <taxon>Anguilliformes</taxon>
        <taxon>Anguillidae</taxon>
        <taxon>Anguilla</taxon>
    </lineage>
</organism>
<dbReference type="EMBL" id="GBXM01004749">
    <property type="protein sequence ID" value="JAI03829.1"/>
    <property type="molecule type" value="Transcribed_RNA"/>
</dbReference>
<reference evidence="1" key="1">
    <citation type="submission" date="2014-11" db="EMBL/GenBank/DDBJ databases">
        <authorList>
            <person name="Amaro Gonzalez C."/>
        </authorList>
    </citation>
    <scope>NUCLEOTIDE SEQUENCE</scope>
</reference>
<sequence>MRVYLDSLLSDRDVGYSLACLQDLAKV</sequence>